<feature type="signal peptide" evidence="2">
    <location>
        <begin position="1"/>
        <end position="26"/>
    </location>
</feature>
<evidence type="ECO:0000256" key="2">
    <source>
        <dbReference type="SAM" id="SignalP"/>
    </source>
</evidence>
<dbReference type="RefSeq" id="WP_132009054.1">
    <property type="nucleotide sequence ID" value="NZ_JBHUNN010000002.1"/>
</dbReference>
<dbReference type="OrthoDB" id="7243230at2"/>
<keyword evidence="4" id="KW-1185">Reference proteome</keyword>
<gene>
    <name evidence="3" type="ORF">EV666_112122</name>
</gene>
<accession>A0A4R2GQ53</accession>
<protein>
    <submittedName>
        <fullName evidence="3">Tripartite-type tricarboxylate transporter receptor subunit TctC</fullName>
    </submittedName>
</protein>
<dbReference type="AlphaFoldDB" id="A0A4R2GQ53"/>
<dbReference type="Pfam" id="PF03401">
    <property type="entry name" value="TctC"/>
    <property type="match status" value="1"/>
</dbReference>
<keyword evidence="3" id="KW-0675">Receptor</keyword>
<evidence type="ECO:0000313" key="4">
    <source>
        <dbReference type="Proteomes" id="UP000294881"/>
    </source>
</evidence>
<sequence length="321" mass="34832">MIRIPALKVLAAAAGACLFGALAAHAADDWPRKEITLINNYPPGSATELTARAIARSIEKTIGKPVIIKAVPGGAGQLGPAELARSAPDGYTIGLVGSSSYLTAPHMMDMPFDAWKSFDLIAQAAELRYGVGVRKDSPIKSVQDIIDQSKKKRLTYSSTSPNNVLPLFQMAKLNGANLRWVTFAGGAESVLQAVGGHVDLTLQSATEMKPQIDAGNLRLLASTSPERWPDYPDVPTLRELGFDYISFGPMGYAFPKGVDPKVRDRMEKAFEIALKDPEVLDQLKKLGVAPSYRTGAEFYDHMKKMEPLFIQILTEAGMKTR</sequence>
<dbReference type="SUPFAM" id="SSF53850">
    <property type="entry name" value="Periplasmic binding protein-like II"/>
    <property type="match status" value="1"/>
</dbReference>
<comment type="similarity">
    <text evidence="1">Belongs to the UPF0065 (bug) family.</text>
</comment>
<name>A0A4R2GQ53_9HYPH</name>
<comment type="caution">
    <text evidence="3">The sequence shown here is derived from an EMBL/GenBank/DDBJ whole genome shotgun (WGS) entry which is preliminary data.</text>
</comment>
<reference evidence="3 4" key="1">
    <citation type="submission" date="2019-03" db="EMBL/GenBank/DDBJ databases">
        <title>Genomic Encyclopedia of Type Strains, Phase IV (KMG-IV): sequencing the most valuable type-strain genomes for metagenomic binning, comparative biology and taxonomic classification.</title>
        <authorList>
            <person name="Goeker M."/>
        </authorList>
    </citation>
    <scope>NUCLEOTIDE SEQUENCE [LARGE SCALE GENOMIC DNA]</scope>
    <source>
        <strain evidence="3 4">DSM 22958</strain>
    </source>
</reference>
<dbReference type="Gene3D" id="3.40.190.10">
    <property type="entry name" value="Periplasmic binding protein-like II"/>
    <property type="match status" value="1"/>
</dbReference>
<organism evidence="3 4">
    <name type="scientific">Camelimonas lactis</name>
    <dbReference type="NCBI Taxonomy" id="659006"/>
    <lineage>
        <taxon>Bacteria</taxon>
        <taxon>Pseudomonadati</taxon>
        <taxon>Pseudomonadota</taxon>
        <taxon>Alphaproteobacteria</taxon>
        <taxon>Hyphomicrobiales</taxon>
        <taxon>Chelatococcaceae</taxon>
        <taxon>Camelimonas</taxon>
    </lineage>
</organism>
<evidence type="ECO:0000313" key="3">
    <source>
        <dbReference type="EMBL" id="TCO11534.1"/>
    </source>
</evidence>
<proteinExistence type="inferred from homology"/>
<dbReference type="EMBL" id="SLWL01000012">
    <property type="protein sequence ID" value="TCO11534.1"/>
    <property type="molecule type" value="Genomic_DNA"/>
</dbReference>
<dbReference type="InterPro" id="IPR005064">
    <property type="entry name" value="BUG"/>
</dbReference>
<evidence type="ECO:0000256" key="1">
    <source>
        <dbReference type="ARBA" id="ARBA00006987"/>
    </source>
</evidence>
<dbReference type="InterPro" id="IPR042100">
    <property type="entry name" value="Bug_dom1"/>
</dbReference>
<dbReference type="Proteomes" id="UP000294881">
    <property type="component" value="Unassembled WGS sequence"/>
</dbReference>
<dbReference type="Gene3D" id="3.40.190.150">
    <property type="entry name" value="Bordetella uptake gene, domain 1"/>
    <property type="match status" value="1"/>
</dbReference>
<dbReference type="PIRSF" id="PIRSF017082">
    <property type="entry name" value="YflP"/>
    <property type="match status" value="1"/>
</dbReference>
<dbReference type="PANTHER" id="PTHR42928:SF5">
    <property type="entry name" value="BLR1237 PROTEIN"/>
    <property type="match status" value="1"/>
</dbReference>
<dbReference type="PANTHER" id="PTHR42928">
    <property type="entry name" value="TRICARBOXYLATE-BINDING PROTEIN"/>
    <property type="match status" value="1"/>
</dbReference>
<dbReference type="CDD" id="cd07012">
    <property type="entry name" value="PBP2_Bug_TTT"/>
    <property type="match status" value="1"/>
</dbReference>
<keyword evidence="2" id="KW-0732">Signal</keyword>
<feature type="chain" id="PRO_5020857605" evidence="2">
    <location>
        <begin position="27"/>
        <end position="321"/>
    </location>
</feature>